<dbReference type="PANTHER" id="PTHR24006">
    <property type="entry name" value="UBIQUITIN CARBOXYL-TERMINAL HYDROLASE"/>
    <property type="match status" value="1"/>
</dbReference>
<name>A0A3P8TP40_AMPPE</name>
<dbReference type="PROSITE" id="PS50235">
    <property type="entry name" value="USP_3"/>
    <property type="match status" value="1"/>
</dbReference>
<dbReference type="STRING" id="161767.ENSAPEP00000027860"/>
<evidence type="ECO:0000313" key="3">
    <source>
        <dbReference type="Proteomes" id="UP000265080"/>
    </source>
</evidence>
<accession>A0A3P8TP40</accession>
<dbReference type="GO" id="GO:1904888">
    <property type="term" value="P:cranial skeletal system development"/>
    <property type="evidence" value="ECO:0007669"/>
    <property type="project" value="Ensembl"/>
</dbReference>
<reference evidence="2" key="2">
    <citation type="submission" date="2025-08" db="UniProtKB">
        <authorList>
            <consortium name="Ensembl"/>
        </authorList>
    </citation>
    <scope>IDENTIFICATION</scope>
</reference>
<dbReference type="Gene3D" id="3.90.70.10">
    <property type="entry name" value="Cysteine proteinases"/>
    <property type="match status" value="1"/>
</dbReference>
<evidence type="ECO:0000259" key="1">
    <source>
        <dbReference type="PROSITE" id="PS50235"/>
    </source>
</evidence>
<reference evidence="2" key="3">
    <citation type="submission" date="2025-09" db="UniProtKB">
        <authorList>
            <consortium name="Ensembl"/>
        </authorList>
    </citation>
    <scope>IDENTIFICATION</scope>
</reference>
<feature type="domain" description="USP" evidence="1">
    <location>
        <begin position="54"/>
        <end position="359"/>
    </location>
</feature>
<dbReference type="Ensembl" id="ENSAPET00000028598.1">
    <property type="protein sequence ID" value="ENSAPEP00000027860.1"/>
    <property type="gene ID" value="ENSAPEG00000019780.1"/>
</dbReference>
<dbReference type="Pfam" id="PF00443">
    <property type="entry name" value="UCH"/>
    <property type="match status" value="1"/>
</dbReference>
<organism evidence="2 3">
    <name type="scientific">Amphiprion percula</name>
    <name type="common">Orange clownfish</name>
    <name type="synonym">Lutjanus percula</name>
    <dbReference type="NCBI Taxonomy" id="161767"/>
    <lineage>
        <taxon>Eukaryota</taxon>
        <taxon>Metazoa</taxon>
        <taxon>Chordata</taxon>
        <taxon>Craniata</taxon>
        <taxon>Vertebrata</taxon>
        <taxon>Euteleostomi</taxon>
        <taxon>Actinopterygii</taxon>
        <taxon>Neopterygii</taxon>
        <taxon>Teleostei</taxon>
        <taxon>Neoteleostei</taxon>
        <taxon>Acanthomorphata</taxon>
        <taxon>Ovalentaria</taxon>
        <taxon>Pomacentridae</taxon>
        <taxon>Amphiprion</taxon>
    </lineage>
</organism>
<dbReference type="GO" id="GO:0005634">
    <property type="term" value="C:nucleus"/>
    <property type="evidence" value="ECO:0007669"/>
    <property type="project" value="TreeGrafter"/>
</dbReference>
<dbReference type="GO" id="GO:0004843">
    <property type="term" value="F:cysteine-type deubiquitinase activity"/>
    <property type="evidence" value="ECO:0007669"/>
    <property type="project" value="InterPro"/>
</dbReference>
<dbReference type="SUPFAM" id="SSF54001">
    <property type="entry name" value="Cysteine proteinases"/>
    <property type="match status" value="1"/>
</dbReference>
<dbReference type="PROSITE" id="PS00973">
    <property type="entry name" value="USP_2"/>
    <property type="match status" value="1"/>
</dbReference>
<dbReference type="InterPro" id="IPR018200">
    <property type="entry name" value="USP_CS"/>
</dbReference>
<dbReference type="GO" id="GO:0016579">
    <property type="term" value="P:protein deubiquitination"/>
    <property type="evidence" value="ECO:0007669"/>
    <property type="project" value="InterPro"/>
</dbReference>
<dbReference type="GO" id="GO:0005829">
    <property type="term" value="C:cytosol"/>
    <property type="evidence" value="ECO:0007669"/>
    <property type="project" value="TreeGrafter"/>
</dbReference>
<dbReference type="InterPro" id="IPR001394">
    <property type="entry name" value="Peptidase_C19_UCH"/>
</dbReference>
<dbReference type="Proteomes" id="UP000265080">
    <property type="component" value="Chromosome 21"/>
</dbReference>
<proteinExistence type="predicted"/>
<dbReference type="FunFam" id="3.90.70.10:FF:000167">
    <property type="entry name" value="Ubiquitin specific peptidase 18"/>
    <property type="match status" value="1"/>
</dbReference>
<sequence length="371" mass="43061">MFSLFTTRHLHFVFTLCKVITQAVLNALLGRFWSLGHMFDTPGLEESHTSGGMRGLTNYHLSCCVNTLLQTLSATWEILDLLEKWEAARGRRDSRNVPQELKRVLSAMRGDLPQPAPHRDFLHCLDRNCIRLGMQHDADEVFLSILNLMQQQMDDRALALEIQNLYKISVETHLQCLECSSIQTRSSYMLSLPLHIKEDTNSLESCMTSFFEHQELRGINRCFCAQCGMKRTSKQGVKLLSLPRILCVHLKRFRNMHSSTLKLDCRVTFPETFDFLEILQDAFSTGFEQKDTKYTLYAVIVHSGYAACGHYTAYVRHRVNKHWYYADDSHVQQTSWEEVKTTYGGHCRETAYMLMYRRDFKEEGRQPEFSG</sequence>
<dbReference type="CDD" id="cd02257">
    <property type="entry name" value="Peptidase_C19"/>
    <property type="match status" value="1"/>
</dbReference>
<dbReference type="InterPro" id="IPR028889">
    <property type="entry name" value="USP"/>
</dbReference>
<dbReference type="InterPro" id="IPR038765">
    <property type="entry name" value="Papain-like_cys_pep_sf"/>
</dbReference>
<dbReference type="InterPro" id="IPR050164">
    <property type="entry name" value="Peptidase_C19"/>
</dbReference>
<evidence type="ECO:0000313" key="2">
    <source>
        <dbReference type="Ensembl" id="ENSAPEP00000027860.1"/>
    </source>
</evidence>
<dbReference type="GeneTree" id="ENSGT00940000165907"/>
<protein>
    <submittedName>
        <fullName evidence="2">Ubiquitin specific peptidase 18</fullName>
    </submittedName>
</protein>
<dbReference type="AlphaFoldDB" id="A0A3P8TP40"/>
<keyword evidence="3" id="KW-1185">Reference proteome</keyword>
<dbReference type="PANTHER" id="PTHR24006:SF796">
    <property type="entry name" value="UBL CARBOXYL-TERMINAL HYDROLASE 18-RELATED"/>
    <property type="match status" value="1"/>
</dbReference>
<reference evidence="2 3" key="1">
    <citation type="submission" date="2018-03" db="EMBL/GenBank/DDBJ databases">
        <title>Finding Nemo's genes: A chromosome-scale reference assembly of the genome of the orange clownfish Amphiprion percula.</title>
        <authorList>
            <person name="Lehmann R."/>
        </authorList>
    </citation>
    <scope>NUCLEOTIDE SEQUENCE</scope>
</reference>